<feature type="transmembrane region" description="Helical" evidence="1">
    <location>
        <begin position="326"/>
        <end position="347"/>
    </location>
</feature>
<name>A0ABT3X6L2_9BACL</name>
<feature type="transmembrane region" description="Helical" evidence="1">
    <location>
        <begin position="367"/>
        <end position="393"/>
    </location>
</feature>
<keyword evidence="1" id="KW-0472">Membrane</keyword>
<evidence type="ECO:0000256" key="1">
    <source>
        <dbReference type="SAM" id="Phobius"/>
    </source>
</evidence>
<feature type="transmembrane region" description="Helical" evidence="1">
    <location>
        <begin position="114"/>
        <end position="135"/>
    </location>
</feature>
<evidence type="ECO:0000313" key="2">
    <source>
        <dbReference type="EMBL" id="MCX7571617.1"/>
    </source>
</evidence>
<accession>A0ABT3X6L2</accession>
<keyword evidence="1" id="KW-1133">Transmembrane helix</keyword>
<keyword evidence="3" id="KW-1185">Reference proteome</keyword>
<dbReference type="RefSeq" id="WP_267152860.1">
    <property type="nucleotide sequence ID" value="NZ_JAPMLT010000011.1"/>
</dbReference>
<dbReference type="EMBL" id="JAPMLT010000011">
    <property type="protein sequence ID" value="MCX7571617.1"/>
    <property type="molecule type" value="Genomic_DNA"/>
</dbReference>
<reference evidence="2 3" key="1">
    <citation type="submission" date="2022-11" db="EMBL/GenBank/DDBJ databases">
        <title>Study of microbial diversity in lake waters.</title>
        <authorList>
            <person name="Zhang J."/>
        </authorList>
    </citation>
    <scope>NUCLEOTIDE SEQUENCE [LARGE SCALE GENOMIC DNA]</scope>
    <source>
        <strain evidence="2 3">DT12</strain>
    </source>
</reference>
<gene>
    <name evidence="2" type="ORF">OS242_16835</name>
</gene>
<sequence length="411" mass="47680">MNVTKDSVIEFHALRSRPENEEETLIGRPDISNYIVLPNIGIEIIERLQSGQPIFEMEAIFEERFGEPVDVLSFVQDLIYDYQFIHKVDGAVVNEKTEWKDHLPFLTERLGNFFFNRFAFALYALLFFSGLAAAVVRTEYFPVYSDIFLSSSVTVSLVTAFLAGWFFLFLHEIAHLMAARSLGIGSRIGLSHRLVFMVAETNMSNIVLLPPHKRYRAFLAGMAWDGALFGVGVWLQVLHGAGWLALPEIVIAFLRMINLSFLLGLGFQFLFFMQTDVYYVFTARFNCKNLIHNTRLYLRGLRNRLDEAQQQEWEGVEEKEKRVIRWYAWFYLIGMVWALFLFSSVTLRQAADFISKTYDSMAGHPVLSWPFLDGVLLIALTLVPFSIVVWSWIRTWRERAWKMKQRDNLTT</sequence>
<organism evidence="2 3">
    <name type="scientific">Tumebacillus lacus</name>
    <dbReference type="NCBI Taxonomy" id="2995335"/>
    <lineage>
        <taxon>Bacteria</taxon>
        <taxon>Bacillati</taxon>
        <taxon>Bacillota</taxon>
        <taxon>Bacilli</taxon>
        <taxon>Bacillales</taxon>
        <taxon>Alicyclobacillaceae</taxon>
        <taxon>Tumebacillus</taxon>
    </lineage>
</organism>
<keyword evidence="1" id="KW-0812">Transmembrane</keyword>
<feature type="transmembrane region" description="Helical" evidence="1">
    <location>
        <begin position="147"/>
        <end position="170"/>
    </location>
</feature>
<protein>
    <submittedName>
        <fullName evidence="2">PqqD family protein</fullName>
    </submittedName>
</protein>
<dbReference type="Proteomes" id="UP001208017">
    <property type="component" value="Unassembled WGS sequence"/>
</dbReference>
<comment type="caution">
    <text evidence="2">The sequence shown here is derived from an EMBL/GenBank/DDBJ whole genome shotgun (WGS) entry which is preliminary data.</text>
</comment>
<feature type="transmembrane region" description="Helical" evidence="1">
    <location>
        <begin position="249"/>
        <end position="272"/>
    </location>
</feature>
<feature type="transmembrane region" description="Helical" evidence="1">
    <location>
        <begin position="217"/>
        <end position="237"/>
    </location>
</feature>
<evidence type="ECO:0000313" key="3">
    <source>
        <dbReference type="Proteomes" id="UP001208017"/>
    </source>
</evidence>
<proteinExistence type="predicted"/>